<protein>
    <recommendedName>
        <fullName evidence="2">Protein kinase domain-containing protein</fullName>
    </recommendedName>
</protein>
<dbReference type="InterPro" id="IPR011009">
    <property type="entry name" value="Kinase-like_dom_sf"/>
</dbReference>
<evidence type="ECO:0000313" key="4">
    <source>
        <dbReference type="Proteomes" id="UP000225277"/>
    </source>
</evidence>
<organism evidence="3 4">
    <name type="scientific">Ramularia collo-cygni</name>
    <dbReference type="NCBI Taxonomy" id="112498"/>
    <lineage>
        <taxon>Eukaryota</taxon>
        <taxon>Fungi</taxon>
        <taxon>Dikarya</taxon>
        <taxon>Ascomycota</taxon>
        <taxon>Pezizomycotina</taxon>
        <taxon>Dothideomycetes</taxon>
        <taxon>Dothideomycetidae</taxon>
        <taxon>Mycosphaerellales</taxon>
        <taxon>Mycosphaerellaceae</taxon>
        <taxon>Ramularia</taxon>
    </lineage>
</organism>
<dbReference type="OrthoDB" id="3647394at2759"/>
<reference evidence="3 4" key="1">
    <citation type="submission" date="2016-03" db="EMBL/GenBank/DDBJ databases">
        <authorList>
            <person name="Ploux O."/>
        </authorList>
    </citation>
    <scope>NUCLEOTIDE SEQUENCE [LARGE SCALE GENOMIC DNA]</scope>
    <source>
        <strain evidence="3 4">URUG2</strain>
    </source>
</reference>
<dbReference type="GO" id="GO:0005524">
    <property type="term" value="F:ATP binding"/>
    <property type="evidence" value="ECO:0007669"/>
    <property type="project" value="InterPro"/>
</dbReference>
<dbReference type="GO" id="GO:0004672">
    <property type="term" value="F:protein kinase activity"/>
    <property type="evidence" value="ECO:0007669"/>
    <property type="project" value="InterPro"/>
</dbReference>
<dbReference type="InterPro" id="IPR052396">
    <property type="entry name" value="Meiotic_Drive_Suppr_Kinase"/>
</dbReference>
<dbReference type="STRING" id="112498.A0A2D3V9S7"/>
<feature type="unsure residue" description="E or Q" evidence="3">
    <location>
        <position position="183"/>
    </location>
</feature>
<dbReference type="AlphaFoldDB" id="A0A2D3V9S7"/>
<dbReference type="Gene3D" id="1.10.510.10">
    <property type="entry name" value="Transferase(Phosphotransferase) domain 1"/>
    <property type="match status" value="1"/>
</dbReference>
<dbReference type="PANTHER" id="PTHR37171">
    <property type="entry name" value="SERINE/THREONINE-PROTEIN KINASE YRZF-RELATED"/>
    <property type="match status" value="1"/>
</dbReference>
<proteinExistence type="predicted"/>
<dbReference type="InterPro" id="IPR000719">
    <property type="entry name" value="Prot_kinase_dom"/>
</dbReference>
<dbReference type="PROSITE" id="PS50011">
    <property type="entry name" value="PROTEIN_KINASE_DOM"/>
    <property type="match status" value="1"/>
</dbReference>
<dbReference type="Proteomes" id="UP000225277">
    <property type="component" value="Unassembled WGS sequence"/>
</dbReference>
<gene>
    <name evidence="3" type="ORF">RCC_08069</name>
</gene>
<evidence type="ECO:0000313" key="3">
    <source>
        <dbReference type="EMBL" id="CZT22200.1"/>
    </source>
</evidence>
<dbReference type="PANTHER" id="PTHR37171:SF1">
    <property type="entry name" value="SERINE_THREONINE-PROTEIN KINASE YRZF-RELATED"/>
    <property type="match status" value="1"/>
</dbReference>
<feature type="domain" description="Protein kinase" evidence="2">
    <location>
        <begin position="146"/>
        <end position="410"/>
    </location>
</feature>
<name>A0A2D3V9S7_9PEZI</name>
<sequence length="410" mass="46572">MSASGMNSGSCCAIQLRPPSLTETFVYLHPKYVSNLQIKTLYLCFITKNCKHNRSNLQHSCPTPVCGPQYTPPRLIHSTRTWILHSVHTSASQIFLQGDRLGHDLCPNKAVHDHQQSESDPLIQLPSDPLAHFLSEQLQASKPIEDNLLALGKSGRTSELYAVRIMKTGHSLVAKSFHQNDHEWLQNEVAVYKQLQSLQGQVIPVYCGSLRLSQPVISTQGKEFHHLLLLSWSGNSLNRRRQTEPQELALKLKPQLMSAMRDIHKSQVVHGDPERRNILYDQISGRVMLVDFERSRMYSNRPPCDSTKPCQKSRKDGRGRRKLCTYCRDIWVAEDALLVGSPNSSPELEYKEDTANQNHDQARGRTVLKRPRDSVGSDGVVGDISERNDARDDEAPRRYCMRLRGRHSRD</sequence>
<feature type="compositionally biased region" description="Basic and acidic residues" evidence="1">
    <location>
        <begin position="384"/>
        <end position="395"/>
    </location>
</feature>
<dbReference type="SUPFAM" id="SSF56112">
    <property type="entry name" value="Protein kinase-like (PK-like)"/>
    <property type="match status" value="1"/>
</dbReference>
<dbReference type="EMBL" id="FJUY01000013">
    <property type="protein sequence ID" value="CZT22200.1"/>
    <property type="molecule type" value="Genomic_DNA"/>
</dbReference>
<accession>A0A2D3V9S7</accession>
<evidence type="ECO:0000259" key="2">
    <source>
        <dbReference type="PROSITE" id="PS50011"/>
    </source>
</evidence>
<keyword evidence="4" id="KW-1185">Reference proteome</keyword>
<evidence type="ECO:0000256" key="1">
    <source>
        <dbReference type="SAM" id="MobiDB-lite"/>
    </source>
</evidence>
<feature type="region of interest" description="Disordered" evidence="1">
    <location>
        <begin position="342"/>
        <end position="395"/>
    </location>
</feature>